<reference evidence="5" key="1">
    <citation type="submission" date="2021-03" db="EMBL/GenBank/DDBJ databases">
        <authorList>
            <person name="Li Z."/>
            <person name="Yang C."/>
        </authorList>
    </citation>
    <scope>NUCLEOTIDE SEQUENCE</scope>
    <source>
        <strain evidence="5">Dzin_1.0</strain>
        <tissue evidence="5">Leaf</tissue>
    </source>
</reference>
<feature type="compositionally biased region" description="Pro residues" evidence="2">
    <location>
        <begin position="164"/>
        <end position="216"/>
    </location>
</feature>
<evidence type="ECO:0000259" key="4">
    <source>
        <dbReference type="SMART" id="SM00554"/>
    </source>
</evidence>
<dbReference type="Proteomes" id="UP001085076">
    <property type="component" value="Miscellaneous, Linkage group lg07"/>
</dbReference>
<feature type="transmembrane region" description="Helical" evidence="3">
    <location>
        <begin position="6"/>
        <end position="24"/>
    </location>
</feature>
<comment type="similarity">
    <text evidence="1">Belongs to the fasciclin-like AGP family.</text>
</comment>
<reference evidence="5" key="2">
    <citation type="journal article" date="2022" name="Hortic Res">
        <title>The genome of Dioscorea zingiberensis sheds light on the biosynthesis, origin and evolution of the medicinally important diosgenin saponins.</title>
        <authorList>
            <person name="Li Y."/>
            <person name="Tan C."/>
            <person name="Li Z."/>
            <person name="Guo J."/>
            <person name="Li S."/>
            <person name="Chen X."/>
            <person name="Wang C."/>
            <person name="Dai X."/>
            <person name="Yang H."/>
            <person name="Song W."/>
            <person name="Hou L."/>
            <person name="Xu J."/>
            <person name="Tong Z."/>
            <person name="Xu A."/>
            <person name="Yuan X."/>
            <person name="Wang W."/>
            <person name="Yang Q."/>
            <person name="Chen L."/>
            <person name="Sun Z."/>
            <person name="Wang K."/>
            <person name="Pan B."/>
            <person name="Chen J."/>
            <person name="Bao Y."/>
            <person name="Liu F."/>
            <person name="Qi X."/>
            <person name="Gang D.R."/>
            <person name="Wen J."/>
            <person name="Li J."/>
        </authorList>
    </citation>
    <scope>NUCLEOTIDE SEQUENCE</scope>
    <source>
        <strain evidence="5">Dzin_1.0</strain>
    </source>
</reference>
<protein>
    <recommendedName>
        <fullName evidence="4">FAS1 domain-containing protein</fullName>
    </recommendedName>
</protein>
<feature type="domain" description="FAS1" evidence="4">
    <location>
        <begin position="64"/>
        <end position="160"/>
    </location>
</feature>
<dbReference type="OrthoDB" id="1934418at2759"/>
<accession>A0A9D5H925</accession>
<dbReference type="PRINTS" id="PR01217">
    <property type="entry name" value="PRICHEXTENSN"/>
</dbReference>
<dbReference type="InterPro" id="IPR036378">
    <property type="entry name" value="FAS1_dom_sf"/>
</dbReference>
<dbReference type="InterPro" id="IPR000782">
    <property type="entry name" value="FAS1_domain"/>
</dbReference>
<evidence type="ECO:0000256" key="2">
    <source>
        <dbReference type="SAM" id="MobiDB-lite"/>
    </source>
</evidence>
<dbReference type="AlphaFoldDB" id="A0A9D5H925"/>
<dbReference type="Gene3D" id="2.30.180.10">
    <property type="entry name" value="FAS1 domain"/>
    <property type="match status" value="1"/>
</dbReference>
<gene>
    <name evidence="5" type="ORF">J5N97_024943</name>
</gene>
<dbReference type="Pfam" id="PF02469">
    <property type="entry name" value="Fasciclin"/>
    <property type="match status" value="1"/>
</dbReference>
<keyword evidence="3" id="KW-0472">Membrane</keyword>
<evidence type="ECO:0000256" key="3">
    <source>
        <dbReference type="SAM" id="Phobius"/>
    </source>
</evidence>
<organism evidence="5 6">
    <name type="scientific">Dioscorea zingiberensis</name>
    <dbReference type="NCBI Taxonomy" id="325984"/>
    <lineage>
        <taxon>Eukaryota</taxon>
        <taxon>Viridiplantae</taxon>
        <taxon>Streptophyta</taxon>
        <taxon>Embryophyta</taxon>
        <taxon>Tracheophyta</taxon>
        <taxon>Spermatophyta</taxon>
        <taxon>Magnoliopsida</taxon>
        <taxon>Liliopsida</taxon>
        <taxon>Dioscoreales</taxon>
        <taxon>Dioscoreaceae</taxon>
        <taxon>Dioscorea</taxon>
    </lineage>
</organism>
<dbReference type="SUPFAM" id="SSF82153">
    <property type="entry name" value="FAS1 domain"/>
    <property type="match status" value="1"/>
</dbReference>
<dbReference type="PANTHER" id="PTHR36069">
    <property type="entry name" value="EXPRESSED PROTEIN-RELATED"/>
    <property type="match status" value="1"/>
</dbReference>
<dbReference type="EMBL" id="JAGGNH010000007">
    <property type="protein sequence ID" value="KAJ0968026.1"/>
    <property type="molecule type" value="Genomic_DNA"/>
</dbReference>
<keyword evidence="3" id="KW-0812">Transmembrane</keyword>
<dbReference type="PANTHER" id="PTHR36069:SF1">
    <property type="entry name" value="EXPRESSED PROTEIN"/>
    <property type="match status" value="1"/>
</dbReference>
<dbReference type="SMART" id="SM00554">
    <property type="entry name" value="FAS1"/>
    <property type="match status" value="1"/>
</dbReference>
<feature type="region of interest" description="Disordered" evidence="2">
    <location>
        <begin position="164"/>
        <end position="223"/>
    </location>
</feature>
<dbReference type="InterPro" id="IPR053339">
    <property type="entry name" value="FAS1_domain_protein"/>
</dbReference>
<evidence type="ECO:0000313" key="6">
    <source>
        <dbReference type="Proteomes" id="UP001085076"/>
    </source>
</evidence>
<comment type="caution">
    <text evidence="5">The sequence shown here is derived from an EMBL/GenBank/DDBJ whole genome shotgun (WGS) entry which is preliminary data.</text>
</comment>
<evidence type="ECO:0000256" key="1">
    <source>
        <dbReference type="ARBA" id="ARBA00007843"/>
    </source>
</evidence>
<proteinExistence type="inferred from homology"/>
<name>A0A9D5H925_9LILI</name>
<sequence length="247" mass="27116">MAEPIFYIATMSLLLSSIIPACAIDRHQQQEEILAVVRDIQRANYFTFATLINMVQTSVPSNITFFMPDDRSLSKIIIPEHNVLKFLLRHSVPSLLPFTELSRLPNGTSMPTDQPDYMLKVSSNGRKELYLNNIKLTSPDICKSGPSFRCHGINGVFMPALPIPAPPKPSPPPPHHSPPHAKPPIPAPPPSPPRRPPPPPHPHHAPVPSPVHPGPSPTASISSSNMLPRARAWLCLLSLSILLVSIY</sequence>
<keyword evidence="3" id="KW-1133">Transmembrane helix</keyword>
<keyword evidence="6" id="KW-1185">Reference proteome</keyword>
<evidence type="ECO:0000313" key="5">
    <source>
        <dbReference type="EMBL" id="KAJ0968026.1"/>
    </source>
</evidence>